<protein>
    <submittedName>
        <fullName evidence="1">Uncharacterized protein</fullName>
    </submittedName>
</protein>
<reference evidence="1" key="1">
    <citation type="submission" date="2010-07" db="EMBL/GenBank/DDBJ databases">
        <title>Complete sequence of Clostridium saccharolyticum WM1.</title>
        <authorList>
            <consortium name="US DOE Joint Genome Institute"/>
            <person name="Lucas S."/>
            <person name="Copeland A."/>
            <person name="Lapidus A."/>
            <person name="Cheng J.-F."/>
            <person name="Bruce D."/>
            <person name="Goodwin L."/>
            <person name="Pitluck S."/>
            <person name="Chertkov O."/>
            <person name="Detter J.C."/>
            <person name="Han C."/>
            <person name="Tapia R."/>
            <person name="Land M."/>
            <person name="Hauser L."/>
            <person name="Chang Y.-J."/>
            <person name="Jeffries C."/>
            <person name="Kyrpides N."/>
            <person name="Ivanova N."/>
            <person name="Mikhailova N."/>
            <person name="Mouttaki H."/>
            <person name="Lin L."/>
            <person name="Zhou J."/>
            <person name="Hemme C.L."/>
            <person name="Woyke T."/>
        </authorList>
    </citation>
    <scope>NUCLEOTIDE SEQUENCE [LARGE SCALE GENOMIC DNA]</scope>
    <source>
        <strain evidence="1">WM1</strain>
    </source>
</reference>
<dbReference type="STRING" id="610130.Closa_1748"/>
<sequence>MTLESVELERLTSSIYRSIGSQNPDKGEILRLCEEMLRQNTALFENLKSSAGVTYDKTCSAVELRFDSIQNLKALTEILRRVSVLFFTRDDRKAAAYGRLVSRMEQKLSKLMILLDYSQSICWLGAYRYHRLSGLHLAKATGFFIV</sequence>
<dbReference type="EMBL" id="CP002109">
    <property type="protein sequence ID" value="ADL04341.1"/>
    <property type="molecule type" value="Genomic_DNA"/>
</dbReference>
<keyword evidence="2" id="KW-1185">Reference proteome</keyword>
<evidence type="ECO:0000313" key="1">
    <source>
        <dbReference type="EMBL" id="ADL04341.1"/>
    </source>
</evidence>
<accession>D9QZ90</accession>
<dbReference type="AlphaFoldDB" id="D9QZ90"/>
<dbReference type="Proteomes" id="UP000001662">
    <property type="component" value="Chromosome"/>
</dbReference>
<dbReference type="PaxDb" id="610130-Closa_1748"/>
<proteinExistence type="predicted"/>
<organism evidence="1 2">
    <name type="scientific">Lacrimispora saccharolytica (strain ATCC 35040 / DSM 2544 / NRCC 2533 / WM1)</name>
    <name type="common">Clostridium saccharolyticum</name>
    <dbReference type="NCBI Taxonomy" id="610130"/>
    <lineage>
        <taxon>Bacteria</taxon>
        <taxon>Bacillati</taxon>
        <taxon>Bacillota</taxon>
        <taxon>Clostridia</taxon>
        <taxon>Lachnospirales</taxon>
        <taxon>Lachnospiraceae</taxon>
        <taxon>Lacrimispora</taxon>
    </lineage>
</organism>
<gene>
    <name evidence="1" type="ordered locus">Closa_1748</name>
</gene>
<evidence type="ECO:0000313" key="2">
    <source>
        <dbReference type="Proteomes" id="UP000001662"/>
    </source>
</evidence>
<dbReference type="KEGG" id="csh:Closa_1748"/>
<dbReference type="RefSeq" id="WP_013272430.1">
    <property type="nucleotide sequence ID" value="NC_014376.1"/>
</dbReference>
<dbReference type="HOGENOM" id="CLU_1774206_0_0_9"/>
<dbReference type="OrthoDB" id="9803913at2"/>
<name>D9QZ90_LACSW</name>